<protein>
    <recommendedName>
        <fullName evidence="3">DDE-1 domain-containing protein</fullName>
    </recommendedName>
</protein>
<dbReference type="GO" id="GO:0005634">
    <property type="term" value="C:nucleus"/>
    <property type="evidence" value="ECO:0007669"/>
    <property type="project" value="TreeGrafter"/>
</dbReference>
<keyword evidence="1" id="KW-0175">Coiled coil</keyword>
<evidence type="ECO:0000256" key="2">
    <source>
        <dbReference type="SAM" id="MobiDB-lite"/>
    </source>
</evidence>
<dbReference type="PANTHER" id="PTHR19303:SF74">
    <property type="entry name" value="POGO TRANSPOSABLE ELEMENT WITH KRAB DOMAIN"/>
    <property type="match status" value="1"/>
</dbReference>
<evidence type="ECO:0000313" key="5">
    <source>
        <dbReference type="Proteomes" id="UP000284706"/>
    </source>
</evidence>
<proteinExistence type="predicted"/>
<evidence type="ECO:0000259" key="3">
    <source>
        <dbReference type="Pfam" id="PF03184"/>
    </source>
</evidence>
<reference evidence="4 5" key="1">
    <citation type="journal article" date="2018" name="Evol. Lett.">
        <title>Horizontal gene cluster transfer increased hallucinogenic mushroom diversity.</title>
        <authorList>
            <person name="Reynolds H.T."/>
            <person name="Vijayakumar V."/>
            <person name="Gluck-Thaler E."/>
            <person name="Korotkin H.B."/>
            <person name="Matheny P.B."/>
            <person name="Slot J.C."/>
        </authorList>
    </citation>
    <scope>NUCLEOTIDE SEQUENCE [LARGE SCALE GENOMIC DNA]</scope>
    <source>
        <strain evidence="4 5">SRW20</strain>
    </source>
</reference>
<feature type="coiled-coil region" evidence="1">
    <location>
        <begin position="288"/>
        <end position="318"/>
    </location>
</feature>
<dbReference type="Pfam" id="PF03184">
    <property type="entry name" value="DDE_1"/>
    <property type="match status" value="1"/>
</dbReference>
<dbReference type="InterPro" id="IPR050863">
    <property type="entry name" value="CenT-Element_Derived"/>
</dbReference>
<feature type="region of interest" description="Disordered" evidence="2">
    <location>
        <begin position="428"/>
        <end position="484"/>
    </location>
</feature>
<comment type="caution">
    <text evidence="4">The sequence shown here is derived from an EMBL/GenBank/DDBJ whole genome shotgun (WGS) entry which is preliminary data.</text>
</comment>
<dbReference type="GO" id="GO:0003677">
    <property type="term" value="F:DNA binding"/>
    <property type="evidence" value="ECO:0007669"/>
    <property type="project" value="TreeGrafter"/>
</dbReference>
<organism evidence="4 5">
    <name type="scientific">Gymnopilus dilepis</name>
    <dbReference type="NCBI Taxonomy" id="231916"/>
    <lineage>
        <taxon>Eukaryota</taxon>
        <taxon>Fungi</taxon>
        <taxon>Dikarya</taxon>
        <taxon>Basidiomycota</taxon>
        <taxon>Agaricomycotina</taxon>
        <taxon>Agaricomycetes</taxon>
        <taxon>Agaricomycetidae</taxon>
        <taxon>Agaricales</taxon>
        <taxon>Agaricineae</taxon>
        <taxon>Hymenogastraceae</taxon>
        <taxon>Gymnopilus</taxon>
    </lineage>
</organism>
<feature type="compositionally biased region" description="Acidic residues" evidence="2">
    <location>
        <begin position="464"/>
        <end position="484"/>
    </location>
</feature>
<evidence type="ECO:0000256" key="1">
    <source>
        <dbReference type="SAM" id="Coils"/>
    </source>
</evidence>
<feature type="compositionally biased region" description="Basic and acidic residues" evidence="2">
    <location>
        <begin position="449"/>
        <end position="463"/>
    </location>
</feature>
<gene>
    <name evidence="4" type="ORF">CVT26_003722</name>
</gene>
<dbReference type="InterPro" id="IPR004875">
    <property type="entry name" value="DDE_SF_endonuclease_dom"/>
</dbReference>
<dbReference type="InParanoid" id="A0A409YXL4"/>
<keyword evidence="5" id="KW-1185">Reference proteome</keyword>
<sequence>MSLPPAVIFKGEHFQTSWKQDNPLNASLGHSKKGYTDGEIGVEWIKDFDEKTKAKAKGKRRLLLVDGHNSHYTRAFLEHARKNRIRVLCYPSHSTHLYQGLDVVIFGPLKRAWSKFRDEFERKTGRAIGKTHFLAVYAQAHLEALTKENIEAAFKKTGVVPFNPDVITEAMMAPSHTTSTQSGLPVPLSSPVRVMSDMIHRVLARQASELDEEMETEDEDVLEISSPRTHDELPLPLTPMRAAVNDLSSTSLAHLVSSSPPRASSSIPLFQPNTISPFKSYNKDLLELEPHTENEARLQRALQEAEERDRRRKNAMVEMQGVTVLQNMYVRQANTHLHSREEEQKKKGEGNRLFGDGMARYLDGDEFYFNVVRLDEEAKRKKQAKAERQVARETRAQALAAWKKQEDERKARNTEIRRVYHDAVKEWEAERDAAKSGNRRPGWNKPKRGKLEKGVPRPRKPDIEDSDEEQEQEDEEEEENDDDE</sequence>
<dbReference type="PANTHER" id="PTHR19303">
    <property type="entry name" value="TRANSPOSON"/>
    <property type="match status" value="1"/>
</dbReference>
<feature type="coiled-coil region" evidence="1">
    <location>
        <begin position="374"/>
        <end position="401"/>
    </location>
</feature>
<dbReference type="AlphaFoldDB" id="A0A409YXL4"/>
<dbReference type="OrthoDB" id="2917041at2759"/>
<feature type="domain" description="DDE-1" evidence="3">
    <location>
        <begin position="3"/>
        <end position="154"/>
    </location>
</feature>
<accession>A0A409YXL4</accession>
<dbReference type="Proteomes" id="UP000284706">
    <property type="component" value="Unassembled WGS sequence"/>
</dbReference>
<dbReference type="EMBL" id="NHYE01000020">
    <property type="protein sequence ID" value="PPR07729.1"/>
    <property type="molecule type" value="Genomic_DNA"/>
</dbReference>
<name>A0A409YXL4_9AGAR</name>
<evidence type="ECO:0000313" key="4">
    <source>
        <dbReference type="EMBL" id="PPR07729.1"/>
    </source>
</evidence>